<feature type="region of interest" description="Disordered" evidence="1">
    <location>
        <begin position="423"/>
        <end position="447"/>
    </location>
</feature>
<protein>
    <submittedName>
        <fullName evidence="2">Uncharacterized protein</fullName>
    </submittedName>
</protein>
<dbReference type="AlphaFoldDB" id="A0AB39XPH7"/>
<accession>A0AB39XPH7</accession>
<name>A0AB39XPH7_9BRAD</name>
<sequence length="447" mass="47159">MGIFDSYFDPSTYQGGGSGMIDRLMAQLQTQSQYQPSQGFPGAPMNANAAMPAQAAPQNDPIAVGNYQMPRIGAGFPEEDSPLPRQSAQEQAAGQLPAPMQQLPPQLQQPSTSGFGDHISAGLHNLAGNLHNGLIGSLLSGISGFATGERNDPQAVAQQTVRQTYQALIAAGIPEPKARLAAINPEYGKSILADALGKTYNFTTLPDGTVVRQDPKNGTVEPVYSGGTKPTFGIIGEQEGGGKQYGWIDAGKRTVVPLQGSGPERGDAVTGPDGKLIQIPPGVDRKTFVNEISKTNADAATGKMTEVQAKASSYAARMELAEKTLKSLAGEGSSFWNRLTETTPLIGGTAATTWMQSNDYQKYRQARDNFISGVLRQESGAAIAPSEFTRTEKEYFPQPGDSGDTVAQKAKARAVVIEQMKRAAGPGYKSQASAVGDAPKSDPLGIR</sequence>
<reference evidence="2" key="1">
    <citation type="submission" date="2024-08" db="EMBL/GenBank/DDBJ databases">
        <authorList>
            <person name="Chaddad Z."/>
            <person name="Lamrabet M."/>
            <person name="Bouhnik O."/>
            <person name="Alami S."/>
            <person name="Wipf D."/>
            <person name="Courty P.E."/>
            <person name="Missbah El Idrissi M."/>
        </authorList>
    </citation>
    <scope>NUCLEOTIDE SEQUENCE</scope>
    <source>
        <strain evidence="2">LLZ17</strain>
    </source>
</reference>
<gene>
    <name evidence="2" type="ORF">AB8Z38_06765</name>
</gene>
<dbReference type="EMBL" id="CP165734">
    <property type="protein sequence ID" value="XDV59124.1"/>
    <property type="molecule type" value="Genomic_DNA"/>
</dbReference>
<evidence type="ECO:0000313" key="2">
    <source>
        <dbReference type="EMBL" id="XDV59124.1"/>
    </source>
</evidence>
<feature type="region of interest" description="Disordered" evidence="1">
    <location>
        <begin position="30"/>
        <end position="113"/>
    </location>
</feature>
<proteinExistence type="predicted"/>
<dbReference type="RefSeq" id="WP_369723666.1">
    <property type="nucleotide sequence ID" value="NZ_CP165734.1"/>
</dbReference>
<evidence type="ECO:0000256" key="1">
    <source>
        <dbReference type="SAM" id="MobiDB-lite"/>
    </source>
</evidence>
<organism evidence="2">
    <name type="scientific">Bradyrhizobium sp. LLZ17</name>
    <dbReference type="NCBI Taxonomy" id="3239388"/>
    <lineage>
        <taxon>Bacteria</taxon>
        <taxon>Pseudomonadati</taxon>
        <taxon>Pseudomonadota</taxon>
        <taxon>Alphaproteobacteria</taxon>
        <taxon>Hyphomicrobiales</taxon>
        <taxon>Nitrobacteraceae</taxon>
        <taxon>Bradyrhizobium</taxon>
    </lineage>
</organism>
<feature type="compositionally biased region" description="Low complexity" evidence="1">
    <location>
        <begin position="91"/>
        <end position="110"/>
    </location>
</feature>
<feature type="compositionally biased region" description="Low complexity" evidence="1">
    <location>
        <begin position="30"/>
        <end position="59"/>
    </location>
</feature>